<dbReference type="InterPro" id="IPR002933">
    <property type="entry name" value="Peptidase_M20"/>
</dbReference>
<dbReference type="GO" id="GO:0016787">
    <property type="term" value="F:hydrolase activity"/>
    <property type="evidence" value="ECO:0007669"/>
    <property type="project" value="UniProtKB-KW"/>
</dbReference>
<keyword evidence="4" id="KW-1185">Reference proteome</keyword>
<dbReference type="NCBIfam" id="TIGR01891">
    <property type="entry name" value="amidohydrolases"/>
    <property type="match status" value="1"/>
</dbReference>
<dbReference type="RefSeq" id="WP_283427118.1">
    <property type="nucleotide sequence ID" value="NZ_FXTY01000007.1"/>
</dbReference>
<evidence type="ECO:0000259" key="2">
    <source>
        <dbReference type="Pfam" id="PF07687"/>
    </source>
</evidence>
<dbReference type="PANTHER" id="PTHR11014">
    <property type="entry name" value="PEPTIDASE M20 FAMILY MEMBER"/>
    <property type="match status" value="1"/>
</dbReference>
<dbReference type="Pfam" id="PF07687">
    <property type="entry name" value="M20_dimer"/>
    <property type="match status" value="1"/>
</dbReference>
<organism evidence="3 4">
    <name type="scientific">Shimia sagamensis</name>
    <dbReference type="NCBI Taxonomy" id="1566352"/>
    <lineage>
        <taxon>Bacteria</taxon>
        <taxon>Pseudomonadati</taxon>
        <taxon>Pseudomonadota</taxon>
        <taxon>Alphaproteobacteria</taxon>
        <taxon>Rhodobacterales</taxon>
        <taxon>Roseobacteraceae</taxon>
    </lineage>
</organism>
<dbReference type="CDD" id="cd05666">
    <property type="entry name" value="M20_Acy1-like"/>
    <property type="match status" value="1"/>
</dbReference>
<evidence type="ECO:0000256" key="1">
    <source>
        <dbReference type="ARBA" id="ARBA00022801"/>
    </source>
</evidence>
<dbReference type="InterPro" id="IPR017439">
    <property type="entry name" value="Amidohydrolase"/>
</dbReference>
<dbReference type="InterPro" id="IPR011650">
    <property type="entry name" value="Peptidase_M20_dimer"/>
</dbReference>
<dbReference type="SUPFAM" id="SSF53187">
    <property type="entry name" value="Zn-dependent exopeptidases"/>
    <property type="match status" value="1"/>
</dbReference>
<comment type="caution">
    <text evidence="3">The sequence shown here is derived from an EMBL/GenBank/DDBJ whole genome shotgun (WGS) entry which is preliminary data.</text>
</comment>
<dbReference type="Pfam" id="PF01546">
    <property type="entry name" value="Peptidase_M20"/>
    <property type="match status" value="1"/>
</dbReference>
<proteinExistence type="predicted"/>
<reference evidence="3 4" key="1">
    <citation type="submission" date="2017-05" db="EMBL/GenBank/DDBJ databases">
        <authorList>
            <person name="Varghese N."/>
            <person name="Submissions S."/>
        </authorList>
    </citation>
    <scope>NUCLEOTIDE SEQUENCE [LARGE SCALE GENOMIC DNA]</scope>
    <source>
        <strain evidence="3 4">DSM 29734</strain>
    </source>
</reference>
<feature type="domain" description="Peptidase M20 dimerisation" evidence="2">
    <location>
        <begin position="188"/>
        <end position="284"/>
    </location>
</feature>
<dbReference type="EMBL" id="FXTY01000007">
    <property type="protein sequence ID" value="SMP30174.1"/>
    <property type="molecule type" value="Genomic_DNA"/>
</dbReference>
<name>A0ABY1PE64_9RHOB</name>
<gene>
    <name evidence="3" type="ORF">SAMN06265373_1075</name>
</gene>
<dbReference type="SUPFAM" id="SSF55031">
    <property type="entry name" value="Bacterial exopeptidase dimerisation domain"/>
    <property type="match status" value="1"/>
</dbReference>
<dbReference type="Gene3D" id="3.30.70.360">
    <property type="match status" value="1"/>
</dbReference>
<evidence type="ECO:0000313" key="3">
    <source>
        <dbReference type="EMBL" id="SMP30174.1"/>
    </source>
</evidence>
<dbReference type="PIRSF" id="PIRSF005962">
    <property type="entry name" value="Pept_M20D_amidohydro"/>
    <property type="match status" value="1"/>
</dbReference>
<dbReference type="Gene3D" id="3.40.630.10">
    <property type="entry name" value="Zn peptidases"/>
    <property type="match status" value="1"/>
</dbReference>
<dbReference type="InterPro" id="IPR036264">
    <property type="entry name" value="Bact_exopeptidase_dim_dom"/>
</dbReference>
<dbReference type="PANTHER" id="PTHR11014:SF63">
    <property type="entry name" value="METALLOPEPTIDASE, PUTATIVE (AFU_ORTHOLOGUE AFUA_6G09600)-RELATED"/>
    <property type="match status" value="1"/>
</dbReference>
<sequence>MPIRNRIAQMHDEITGWRRHLHENPELMFDVHETADFVQARLKEFGVDEITPGIGQTGVVAVIKGKTDTKGRVIGLRADMDALPIHEATGLDYASKVDGKMHACGHDGHTAMLLGAAKYLAETRNFDGTAVMIFQPAEEGGGGGREMCRDGMMDRWNIQEVYGMHNAPGVPVGEFGIRPGALMASADEFEIVVTGKGGHAAEPAEAVDTTLVAAQILVSLQSIVSRNVKPIERVVLTVGTLETDSSASNVIAHTVRMKGTVRTLDNNNRELAERRIREVATHTALAFGATAEVVWEDGYPVTVNHDRETEFAVEAAQAVAGEANVDPEVDPIMPAEDFSFMLEERPGAYIHLGNGDSAQCHHPAYNFNDEAIPLGSSWYVEMIERRMPNAD</sequence>
<keyword evidence="1 3" id="KW-0378">Hydrolase</keyword>
<dbReference type="Proteomes" id="UP001157961">
    <property type="component" value="Unassembled WGS sequence"/>
</dbReference>
<protein>
    <submittedName>
        <fullName evidence="3">Hippurate hydrolase</fullName>
    </submittedName>
</protein>
<evidence type="ECO:0000313" key="4">
    <source>
        <dbReference type="Proteomes" id="UP001157961"/>
    </source>
</evidence>
<accession>A0ABY1PE64</accession>